<dbReference type="SMART" id="SM00382">
    <property type="entry name" value="AAA"/>
    <property type="match status" value="1"/>
</dbReference>
<dbReference type="OrthoDB" id="6500128at2759"/>
<evidence type="ECO:0000256" key="1">
    <source>
        <dbReference type="ARBA" id="ARBA00022741"/>
    </source>
</evidence>
<dbReference type="PANTHER" id="PTHR24221:SF503">
    <property type="entry name" value="MITOCHONDRIAL POTASSIUM CHANNEL ATP-BINDING SUBUNIT"/>
    <property type="match status" value="1"/>
</dbReference>
<comment type="caution">
    <text evidence="4">The sequence shown here is derived from an EMBL/GenBank/DDBJ whole genome shotgun (WGS) entry which is preliminary data.</text>
</comment>
<dbReference type="Pfam" id="PF00005">
    <property type="entry name" value="ABC_tran"/>
    <property type="match status" value="1"/>
</dbReference>
<dbReference type="GO" id="GO:0016887">
    <property type="term" value="F:ATP hydrolysis activity"/>
    <property type="evidence" value="ECO:0007669"/>
    <property type="project" value="InterPro"/>
</dbReference>
<evidence type="ECO:0000313" key="5">
    <source>
        <dbReference type="Proteomes" id="UP000813824"/>
    </source>
</evidence>
<protein>
    <submittedName>
        <fullName evidence="4">P-loop containing nucleoside triphosphate hydrolase protein</fullName>
    </submittedName>
</protein>
<dbReference type="Proteomes" id="UP000813824">
    <property type="component" value="Unassembled WGS sequence"/>
</dbReference>
<sequence length="547" mass="61273">MQSRLKIHFQNRIMQTHLKLDLPTSQDNSNKFNANAQQAWSAIGHLVELFEVVFSTVSQLAFVVDLAKDHKGGIRLAFLCLVSPIYVLFSKRELWSRVFGIYASNKHYLRAKAFFNIATNAEYKQEVMVNGAEEYITEEFGKAEDALGNVSDDYAFRLFSRTRTPVPVILADFFRDLPLITYAIDCILHPEYFSVASLAMLQQTSESLRWTFYRLKSQKATMAEDLSYIKALYEGVSIPNTIESGDLSYPLDESAEKQVQRGMSIELRDVTFAYPGADSRNVLENISTSIPASSLVVIVGANGSGKSSLVKLLTNLHRPRSGDILIDSHPISAYSTTDLRRATALLTQDHSVFPLNIAENIGLGDPANATDRTRVEEAAKMGGASGFIAKLARKWDEVLFPITTSYASQYPMRPGDLRDVMLRVEKQSDISGGEKQRLVASRTFMRIMSGNIKLLVVDEPTSAMDPQGEFELFERLRGMREGKTTVFVTHRFGHLTKHADLILCMKEGKLVESGTHVELMARNGEYFSLYNIQAQAFTETPLEKNPS</sequence>
<dbReference type="GO" id="GO:0042626">
    <property type="term" value="F:ATPase-coupled transmembrane transporter activity"/>
    <property type="evidence" value="ECO:0007669"/>
    <property type="project" value="TreeGrafter"/>
</dbReference>
<feature type="domain" description="ABC transporter" evidence="3">
    <location>
        <begin position="265"/>
        <end position="532"/>
    </location>
</feature>
<dbReference type="InterPro" id="IPR003439">
    <property type="entry name" value="ABC_transporter-like_ATP-bd"/>
</dbReference>
<dbReference type="PROSITE" id="PS50893">
    <property type="entry name" value="ABC_TRANSPORTER_2"/>
    <property type="match status" value="1"/>
</dbReference>
<evidence type="ECO:0000259" key="3">
    <source>
        <dbReference type="PROSITE" id="PS50893"/>
    </source>
</evidence>
<keyword evidence="4" id="KW-0378">Hydrolase</keyword>
<dbReference type="PANTHER" id="PTHR24221">
    <property type="entry name" value="ATP-BINDING CASSETTE SUB-FAMILY B"/>
    <property type="match status" value="1"/>
</dbReference>
<dbReference type="SUPFAM" id="SSF52540">
    <property type="entry name" value="P-loop containing nucleoside triphosphate hydrolases"/>
    <property type="match status" value="1"/>
</dbReference>
<dbReference type="GO" id="GO:0005524">
    <property type="term" value="F:ATP binding"/>
    <property type="evidence" value="ECO:0007669"/>
    <property type="project" value="UniProtKB-KW"/>
</dbReference>
<keyword evidence="2" id="KW-0067">ATP-binding</keyword>
<dbReference type="InterPro" id="IPR039421">
    <property type="entry name" value="Type_1_exporter"/>
</dbReference>
<keyword evidence="5" id="KW-1185">Reference proteome</keyword>
<evidence type="ECO:0000256" key="2">
    <source>
        <dbReference type="ARBA" id="ARBA00022840"/>
    </source>
</evidence>
<dbReference type="InterPro" id="IPR027417">
    <property type="entry name" value="P-loop_NTPase"/>
</dbReference>
<gene>
    <name evidence="4" type="ORF">BXZ70DRAFT_669289</name>
</gene>
<reference evidence="4" key="1">
    <citation type="journal article" date="2021" name="New Phytol.">
        <title>Evolutionary innovations through gain and loss of genes in the ectomycorrhizal Boletales.</title>
        <authorList>
            <person name="Wu G."/>
            <person name="Miyauchi S."/>
            <person name="Morin E."/>
            <person name="Kuo A."/>
            <person name="Drula E."/>
            <person name="Varga T."/>
            <person name="Kohler A."/>
            <person name="Feng B."/>
            <person name="Cao Y."/>
            <person name="Lipzen A."/>
            <person name="Daum C."/>
            <person name="Hundley H."/>
            <person name="Pangilinan J."/>
            <person name="Johnson J."/>
            <person name="Barry K."/>
            <person name="LaButti K."/>
            <person name="Ng V."/>
            <person name="Ahrendt S."/>
            <person name="Min B."/>
            <person name="Choi I.G."/>
            <person name="Park H."/>
            <person name="Plett J.M."/>
            <person name="Magnuson J."/>
            <person name="Spatafora J.W."/>
            <person name="Nagy L.G."/>
            <person name="Henrissat B."/>
            <person name="Grigoriev I.V."/>
            <person name="Yang Z.L."/>
            <person name="Xu J."/>
            <person name="Martin F.M."/>
        </authorList>
    </citation>
    <scope>NUCLEOTIDE SEQUENCE</scope>
    <source>
        <strain evidence="4">KKN 215</strain>
    </source>
</reference>
<evidence type="ECO:0000313" key="4">
    <source>
        <dbReference type="EMBL" id="KAH8103875.1"/>
    </source>
</evidence>
<proteinExistence type="predicted"/>
<accession>A0A8K0XSF0</accession>
<dbReference type="Gene3D" id="3.40.50.300">
    <property type="entry name" value="P-loop containing nucleotide triphosphate hydrolases"/>
    <property type="match status" value="1"/>
</dbReference>
<organism evidence="4 5">
    <name type="scientific">Cristinia sonorae</name>
    <dbReference type="NCBI Taxonomy" id="1940300"/>
    <lineage>
        <taxon>Eukaryota</taxon>
        <taxon>Fungi</taxon>
        <taxon>Dikarya</taxon>
        <taxon>Basidiomycota</taxon>
        <taxon>Agaricomycotina</taxon>
        <taxon>Agaricomycetes</taxon>
        <taxon>Agaricomycetidae</taxon>
        <taxon>Agaricales</taxon>
        <taxon>Pleurotineae</taxon>
        <taxon>Stephanosporaceae</taxon>
        <taxon>Cristinia</taxon>
    </lineage>
</organism>
<dbReference type="AlphaFoldDB" id="A0A8K0XSF0"/>
<dbReference type="EMBL" id="JAEVFJ010000006">
    <property type="protein sequence ID" value="KAH8103875.1"/>
    <property type="molecule type" value="Genomic_DNA"/>
</dbReference>
<dbReference type="InterPro" id="IPR003593">
    <property type="entry name" value="AAA+_ATPase"/>
</dbReference>
<keyword evidence="1" id="KW-0547">Nucleotide-binding</keyword>
<name>A0A8K0XSF0_9AGAR</name>
<dbReference type="GO" id="GO:0016020">
    <property type="term" value="C:membrane"/>
    <property type="evidence" value="ECO:0007669"/>
    <property type="project" value="TreeGrafter"/>
</dbReference>